<proteinExistence type="predicted"/>
<feature type="non-terminal residue" evidence="2">
    <location>
        <position position="283"/>
    </location>
</feature>
<accession>A0A9X1PSX0</accession>
<feature type="signal peptide" evidence="1">
    <location>
        <begin position="1"/>
        <end position="22"/>
    </location>
</feature>
<dbReference type="CDD" id="cd12871">
    <property type="entry name" value="Bacuni_01323_like"/>
    <property type="match status" value="1"/>
</dbReference>
<sequence>MLNKTHFFKSTLFIALAIGSFACQNDNPVDPMPTDAASAATARIGSDIDSPNFPQVHKLTKHGQATLTYDNDGRLMNVTTPVRGSLAIQTDYTYSPGKIRAFTHQGKVKLRDETFTLDASGRCKESAEVITVVNNNVPLTYLREWKFNYNAKGQLWNFQNKNSCVGGFSYGYNADGDVTSVSKSTGIGSSDDTKIGYTPAGGDPIMNDKYPLNVLGVNEHDAYLRIFGKPSKHLATLVTEQGSLDGDYYNYVLDADGYVTQRKQYKLIGSSLVDTKSYAYVTA</sequence>
<evidence type="ECO:0000313" key="2">
    <source>
        <dbReference type="EMBL" id="MCF0065870.1"/>
    </source>
</evidence>
<dbReference type="AlphaFoldDB" id="A0A9X1PSX0"/>
<feature type="chain" id="PRO_5040905119" evidence="1">
    <location>
        <begin position="23"/>
        <end position="283"/>
    </location>
</feature>
<gene>
    <name evidence="2" type="ORF">LXM26_30460</name>
</gene>
<dbReference type="Proteomes" id="UP001139000">
    <property type="component" value="Unassembled WGS sequence"/>
</dbReference>
<dbReference type="PROSITE" id="PS51257">
    <property type="entry name" value="PROKAR_LIPOPROTEIN"/>
    <property type="match status" value="1"/>
</dbReference>
<keyword evidence="3" id="KW-1185">Reference proteome</keyword>
<keyword evidence="1" id="KW-0732">Signal</keyword>
<dbReference type="Gene3D" id="2.180.10.10">
    <property type="entry name" value="RHS repeat-associated core"/>
    <property type="match status" value="1"/>
</dbReference>
<reference evidence="2" key="1">
    <citation type="submission" date="2021-12" db="EMBL/GenBank/DDBJ databases">
        <title>Novel species in genus Dyadobacter.</title>
        <authorList>
            <person name="Ma C."/>
        </authorList>
    </citation>
    <scope>NUCLEOTIDE SEQUENCE</scope>
    <source>
        <strain evidence="2">LJ419</strain>
    </source>
</reference>
<name>A0A9X1PSX0_9BACT</name>
<protein>
    <submittedName>
        <fullName evidence="2">DUF4595 domain-containing protein</fullName>
    </submittedName>
</protein>
<evidence type="ECO:0000256" key="1">
    <source>
        <dbReference type="SAM" id="SignalP"/>
    </source>
</evidence>
<organism evidence="2 3">
    <name type="scientific">Dyadobacter chenwenxiniae</name>
    <dbReference type="NCBI Taxonomy" id="2906456"/>
    <lineage>
        <taxon>Bacteria</taxon>
        <taxon>Pseudomonadati</taxon>
        <taxon>Bacteroidota</taxon>
        <taxon>Cytophagia</taxon>
        <taxon>Cytophagales</taxon>
        <taxon>Spirosomataceae</taxon>
        <taxon>Dyadobacter</taxon>
    </lineage>
</organism>
<evidence type="ECO:0000313" key="3">
    <source>
        <dbReference type="Proteomes" id="UP001139000"/>
    </source>
</evidence>
<comment type="caution">
    <text evidence="2">The sequence shown here is derived from an EMBL/GenBank/DDBJ whole genome shotgun (WGS) entry which is preliminary data.</text>
</comment>
<dbReference type="EMBL" id="JAJTTC010000023">
    <property type="protein sequence ID" value="MCF0065870.1"/>
    <property type="molecule type" value="Genomic_DNA"/>
</dbReference>